<keyword evidence="3" id="KW-1185">Reference proteome</keyword>
<dbReference type="PANTHER" id="PTHR30068:SF3">
    <property type="entry name" value="PHOSPHOLIPID_GLYCEROL ACYLTRANSFERASE DOMAIN-CONTAINING PROTEIN"/>
    <property type="match status" value="1"/>
</dbReference>
<dbReference type="RefSeq" id="WP_073164973.1">
    <property type="nucleotide sequence ID" value="NZ_FQZE01000002.1"/>
</dbReference>
<dbReference type="EMBL" id="FQZE01000002">
    <property type="protein sequence ID" value="SHI41188.1"/>
    <property type="molecule type" value="Genomic_DNA"/>
</dbReference>
<dbReference type="SUPFAM" id="SSF69593">
    <property type="entry name" value="Glycerol-3-phosphate (1)-acyltransferase"/>
    <property type="match status" value="1"/>
</dbReference>
<dbReference type="Pfam" id="PF01553">
    <property type="entry name" value="Acyltransferase"/>
    <property type="match status" value="1"/>
</dbReference>
<dbReference type="GO" id="GO:0019698">
    <property type="term" value="P:D-galacturonate catabolic process"/>
    <property type="evidence" value="ECO:0007669"/>
    <property type="project" value="TreeGrafter"/>
</dbReference>
<keyword evidence="2" id="KW-0808">Transferase</keyword>
<dbReference type="OrthoDB" id="1078132at2"/>
<evidence type="ECO:0000259" key="1">
    <source>
        <dbReference type="Pfam" id="PF01553"/>
    </source>
</evidence>
<dbReference type="Proteomes" id="UP000184050">
    <property type="component" value="Unassembled WGS sequence"/>
</dbReference>
<evidence type="ECO:0000313" key="2">
    <source>
        <dbReference type="EMBL" id="SHI41188.1"/>
    </source>
</evidence>
<dbReference type="InterPro" id="IPR002123">
    <property type="entry name" value="Plipid/glycerol_acylTrfase"/>
</dbReference>
<reference evidence="2 3" key="1">
    <citation type="submission" date="2016-11" db="EMBL/GenBank/DDBJ databases">
        <authorList>
            <person name="Jaros S."/>
            <person name="Januszkiewicz K."/>
            <person name="Wedrychowicz H."/>
        </authorList>
    </citation>
    <scope>NUCLEOTIDE SEQUENCE [LARGE SCALE GENOMIC DNA]</scope>
    <source>
        <strain evidence="2 3">DSM 27063</strain>
    </source>
</reference>
<organism evidence="2 3">
    <name type="scientific">Tangfeifania diversioriginum</name>
    <dbReference type="NCBI Taxonomy" id="1168035"/>
    <lineage>
        <taxon>Bacteria</taxon>
        <taxon>Pseudomonadati</taxon>
        <taxon>Bacteroidota</taxon>
        <taxon>Bacteroidia</taxon>
        <taxon>Marinilabiliales</taxon>
        <taxon>Prolixibacteraceae</taxon>
        <taxon>Tangfeifania</taxon>
    </lineage>
</organism>
<name>A0A1M6AXZ3_9BACT</name>
<evidence type="ECO:0000313" key="3">
    <source>
        <dbReference type="Proteomes" id="UP000184050"/>
    </source>
</evidence>
<dbReference type="STRING" id="1168035.SAMN05444280_10218"/>
<protein>
    <submittedName>
        <fullName evidence="2">Acyltransferase</fullName>
    </submittedName>
</protein>
<accession>A0A1M6AXZ3</accession>
<keyword evidence="2" id="KW-0012">Acyltransferase</keyword>
<dbReference type="PANTHER" id="PTHR30068">
    <property type="entry name" value="URONATE ISOMERASE"/>
    <property type="match status" value="1"/>
</dbReference>
<dbReference type="AlphaFoldDB" id="A0A1M6AXZ3"/>
<proteinExistence type="predicted"/>
<dbReference type="GO" id="GO:0016746">
    <property type="term" value="F:acyltransferase activity"/>
    <property type="evidence" value="ECO:0007669"/>
    <property type="project" value="UniProtKB-KW"/>
</dbReference>
<feature type="domain" description="Phospholipid/glycerol acyltransferase" evidence="1">
    <location>
        <begin position="82"/>
        <end position="199"/>
    </location>
</feature>
<gene>
    <name evidence="2" type="ORF">SAMN05444280_10218</name>
</gene>
<dbReference type="GO" id="GO:0042840">
    <property type="term" value="P:D-glucuronate catabolic process"/>
    <property type="evidence" value="ECO:0007669"/>
    <property type="project" value="TreeGrafter"/>
</dbReference>
<sequence>MRYNFDDIRPYTDKEVRKKIRKMLKSPAFDKVLMHIFKVRPKVEIVKLQLRMVRSIKQLQGGFVYDLLRTVINKTSDGLSSRGIENLDKKKSYLFISNHRDIILDAALLNYLIFENGMNTTQIAIGDNLLLYEWIEHAVKLNRAFIIKRSLTPRELMKASKKVSQYIRKSITEDNMSVWIAQREGRTKDGFDQTQPSLLKMLNMSNKKSLADGFNELNIVPVSISYEIEPCGLAKMKELIKKEHYGQLKTSKDDLKSMSMGIFNPKGKMRFSFGTPIEVNFEEAKTTEQKNEYIQELASEIDRQIYTNFKLWPYNYIAYDLLTQENEFRDKYNYEEKKNFEMMIQQAMIHIDFPITDIQERFLKIYANPVINKLKVTKK</sequence>